<reference evidence="21" key="1">
    <citation type="submission" date="2017-05" db="EMBL/GenBank/DDBJ databases">
        <authorList>
            <person name="Imhoff J.F."/>
            <person name="Rahn T."/>
            <person name="Kuenzel S."/>
            <person name="Neulinger S.C."/>
        </authorList>
    </citation>
    <scope>NUCLEOTIDE SEQUENCE</scope>
    <source>
        <strain evidence="21">LMG 28126</strain>
    </source>
</reference>
<evidence type="ECO:0000256" key="5">
    <source>
        <dbReference type="ARBA" id="ARBA00022575"/>
    </source>
</evidence>
<evidence type="ECO:0000256" key="7">
    <source>
        <dbReference type="ARBA" id="ARBA00022630"/>
    </source>
</evidence>
<dbReference type="InterPro" id="IPR001709">
    <property type="entry name" value="Flavoprot_Pyr_Nucl_cyt_Rdtase"/>
</dbReference>
<keyword evidence="12" id="KW-0249">Electron transport</keyword>
<dbReference type="GO" id="GO:0004517">
    <property type="term" value="F:nitric-oxide synthase activity"/>
    <property type="evidence" value="ECO:0007669"/>
    <property type="project" value="InterPro"/>
</dbReference>
<dbReference type="PRINTS" id="PR00369">
    <property type="entry name" value="FLAVODOXIN"/>
</dbReference>
<dbReference type="Gene3D" id="3.40.50.80">
    <property type="entry name" value="Nucleotide-binding domain of ferredoxin-NADP reductase (FNR) module"/>
    <property type="match status" value="1"/>
</dbReference>
<dbReference type="Gene3D" id="3.90.440.10">
    <property type="entry name" value="Nitric Oxide Synthase,Heme Domain,Chain A domain 2"/>
    <property type="match status" value="1"/>
</dbReference>
<dbReference type="Pfam" id="PF00667">
    <property type="entry name" value="FAD_binding_1"/>
    <property type="match status" value="1"/>
</dbReference>
<evidence type="ECO:0000256" key="4">
    <source>
        <dbReference type="ARBA" id="ARBA00012229"/>
    </source>
</evidence>
<dbReference type="PROSITE" id="PS51384">
    <property type="entry name" value="FAD_FR"/>
    <property type="match status" value="1"/>
</dbReference>
<keyword evidence="6" id="KW-0349">Heme</keyword>
<dbReference type="InterPro" id="IPR017938">
    <property type="entry name" value="Riboflavin_synthase-like_b-brl"/>
</dbReference>
<keyword evidence="10" id="KW-0274">FAD</keyword>
<comment type="caution">
    <text evidence="21">The sequence shown here is derived from an EMBL/GenBank/DDBJ whole genome shotgun (WGS) entry which is preliminary data.</text>
</comment>
<dbReference type="InterPro" id="IPR001094">
    <property type="entry name" value="Flavdoxin-like"/>
</dbReference>
<dbReference type="InterPro" id="IPR039261">
    <property type="entry name" value="FNR_nucleotide-bd"/>
</dbReference>
<dbReference type="InterPro" id="IPR001433">
    <property type="entry name" value="OxRdtase_FAD/NAD-bd"/>
</dbReference>
<evidence type="ECO:0000256" key="6">
    <source>
        <dbReference type="ARBA" id="ARBA00022617"/>
    </source>
</evidence>
<evidence type="ECO:0000313" key="21">
    <source>
        <dbReference type="EMBL" id="MBK5926140.1"/>
    </source>
</evidence>
<comment type="similarity">
    <text evidence="3">In the C-terminal section; belongs to the flavoprotein pyridine nucleotide cytochrome reductase family.</text>
</comment>
<dbReference type="Pfam" id="PF02898">
    <property type="entry name" value="NO_synthase"/>
    <property type="match status" value="1"/>
</dbReference>
<evidence type="ECO:0000256" key="15">
    <source>
        <dbReference type="ARBA" id="ARBA00023027"/>
    </source>
</evidence>
<accession>A0A934THQ0</accession>
<dbReference type="SUPFAM" id="SSF63380">
    <property type="entry name" value="Riboflavin synthase domain-like"/>
    <property type="match status" value="1"/>
</dbReference>
<dbReference type="CDD" id="cd01040">
    <property type="entry name" value="Mb-like"/>
    <property type="match status" value="1"/>
</dbReference>
<dbReference type="InterPro" id="IPR044399">
    <property type="entry name" value="Mb-like_M"/>
</dbReference>
<feature type="domain" description="FAD-binding FR-type" evidence="20">
    <location>
        <begin position="862"/>
        <end position="1123"/>
    </location>
</feature>
<keyword evidence="13" id="KW-0560">Oxidoreductase</keyword>
<dbReference type="EMBL" id="NHSD01000103">
    <property type="protein sequence ID" value="MBK5926140.1"/>
    <property type="molecule type" value="Genomic_DNA"/>
</dbReference>
<dbReference type="GO" id="GO:0009636">
    <property type="term" value="P:response to toxic substance"/>
    <property type="evidence" value="ECO:0007669"/>
    <property type="project" value="UniProtKB-KW"/>
</dbReference>
<dbReference type="InterPro" id="IPR044940">
    <property type="entry name" value="NOS_dom_2"/>
</dbReference>
<evidence type="ECO:0000256" key="12">
    <source>
        <dbReference type="ARBA" id="ARBA00022982"/>
    </source>
</evidence>
<dbReference type="GO" id="GO:0046872">
    <property type="term" value="F:metal ion binding"/>
    <property type="evidence" value="ECO:0007669"/>
    <property type="project" value="UniProtKB-KW"/>
</dbReference>
<evidence type="ECO:0000256" key="14">
    <source>
        <dbReference type="ARBA" id="ARBA00023004"/>
    </source>
</evidence>
<evidence type="ECO:0000256" key="10">
    <source>
        <dbReference type="ARBA" id="ARBA00022827"/>
    </source>
</evidence>
<comment type="catalytic activity">
    <reaction evidence="17">
        <text>2 nitric oxide + NADH + 2 O2 = 2 nitrate + NAD(+) + H(+)</text>
        <dbReference type="Rhea" id="RHEA:19469"/>
        <dbReference type="ChEBI" id="CHEBI:15378"/>
        <dbReference type="ChEBI" id="CHEBI:15379"/>
        <dbReference type="ChEBI" id="CHEBI:16480"/>
        <dbReference type="ChEBI" id="CHEBI:17632"/>
        <dbReference type="ChEBI" id="CHEBI:57540"/>
        <dbReference type="ChEBI" id="CHEBI:57945"/>
        <dbReference type="EC" id="1.14.12.17"/>
    </reaction>
</comment>
<keyword evidence="22" id="KW-1185">Reference proteome</keyword>
<dbReference type="Gene3D" id="1.20.990.10">
    <property type="entry name" value="NADPH-cytochrome p450 Reductase, Chain A, domain 3"/>
    <property type="match status" value="1"/>
</dbReference>
<dbReference type="GO" id="GO:0006809">
    <property type="term" value="P:nitric oxide biosynthetic process"/>
    <property type="evidence" value="ECO:0007669"/>
    <property type="project" value="InterPro"/>
</dbReference>
<keyword evidence="11" id="KW-0521">NADP</keyword>
<keyword evidence="15" id="KW-0520">NAD</keyword>
<dbReference type="InterPro" id="IPR036119">
    <property type="entry name" value="NOS_N_sf"/>
</dbReference>
<dbReference type="Pfam" id="PF00175">
    <property type="entry name" value="NAD_binding_1"/>
    <property type="match status" value="1"/>
</dbReference>
<keyword evidence="7" id="KW-0285">Flavoprotein</keyword>
<evidence type="ECO:0000256" key="8">
    <source>
        <dbReference type="ARBA" id="ARBA00022643"/>
    </source>
</evidence>
<dbReference type="Gene3D" id="3.90.1230.10">
    <property type="entry name" value="Nitric Oxide Synthase, Chain A, domain 3"/>
    <property type="match status" value="1"/>
</dbReference>
<evidence type="ECO:0000256" key="3">
    <source>
        <dbReference type="ARBA" id="ARBA00006401"/>
    </source>
</evidence>
<dbReference type="SUPFAM" id="SSF46458">
    <property type="entry name" value="Globin-like"/>
    <property type="match status" value="1"/>
</dbReference>
<sequence length="1319" mass="144664">MTDLHGEDSDPDAPLSCVERVLVRDCWNKIVAQDTVFAGLFFERLVSRATDPEDALGLTAVQAPAEFMRLFDLAVRALDPAAEQTLREGYTTAPLAREARCRSIEECGVFLAAHGMTRADWTTAREAFVWAASKAAYLEDYEREDLARGPRSALARAFTQHIAAPMHAIREAQDAALAPDVVARMRAGAEAMLTQPQEAGVFFYRTLFEACPDLVGLFRTANMDTLSRHLIDTVVFLSQAATSLRGLRDELRNLARVHQLNQIPPDQYARLADPLLQTLSKFGHPLDAEMTRGWEVLFDRVSRIVSEPMAQQERVLSEARGFIDQLAGELDWPEMKTRKRWSAIVREVRATGTYTHTNEELDYGAKLAWRNAPKCIGRISWKNLIVRDVRHVTDAGSIHDECIQHMRTATNGGNIEIVLTVFRALQPTERWGPRIWNSQIVRYAAYEMPDGTVRGDRANLELTRAIMALGWTPPEPRGDYDILPLVVELPGEAPRLFPLDPAEVLEVAISHPTEPGIAALGMKWCAVPAISNFRLEIGGVHYGCAPFNGWFMGTEIARNLWEAGRYDRALDIAEALGLDTSSEQTLWRDRAFLELNVAILHSFQQARVTLVDHQTASRQFMIHDLREKRAGRECPAQGSWIVPAAGGSTTPVWHHEMRDFLLKPSFTYAPDRWLAHLDEGPELRAVAPPRSKSARPLIVYASETGTAESYAHQAGRKLAGMAPTVKSMAEVSLGDLAGQARVLLFVATCRDGDVPESGEALLAALASAAPDALSGTRFAVLGVGNRIYPNFCSAAITVDAALAGAGAERMATLEMADEIAGQADTVKRWIDLFHKRWCADQPAHATPRQLVELIPAQREAPPDPSATGVIAFNREMLAPAPGAGDAGARSTRFIGIDLPVPAMAAGTGLGSDGAAAYAAGDHVAVHPLNPDDLVARLCAHLGMPHDAWFRAHGASNEALERFREGYSIRKLLAEELDLSMPQAPEEVLAAMLEVGGEGSAQIRDWLGVLNGDDDGPERRALLDRLRQDYLTIVDLFDSFPDSVPGFGLLIQLLPRLKPRMYSVASSPRAHPGQVRIMVGVLSVPQRDGRIVRGLGSHYLAAQPEGARVRIALKRAPRHLPEDPGGPVLMIGAGTGIAPLFGALEDRVARGARAGDDAPVALYFGCRHDGEFLQRERILAWRRDGYLSRVAVAFSRAGPAKAYVQDALDADGPAVARALLHPACHVMICGDAKMAHDVEHRLQVILQRDGGLSYSGALERLDRMRRDQRYIGDIWGLQLNYEVAVPEMIRAHYNRGAGWLARLQRSLRSGPARGAGIRTF</sequence>
<dbReference type="InterPro" id="IPR003097">
    <property type="entry name" value="CysJ-like_FAD-binding"/>
</dbReference>
<keyword evidence="14" id="KW-0408">Iron</keyword>
<dbReference type="GO" id="GO:0010181">
    <property type="term" value="F:FMN binding"/>
    <property type="evidence" value="ECO:0007669"/>
    <property type="project" value="InterPro"/>
</dbReference>
<evidence type="ECO:0000256" key="9">
    <source>
        <dbReference type="ARBA" id="ARBA00022723"/>
    </source>
</evidence>
<dbReference type="Gene3D" id="2.40.30.10">
    <property type="entry name" value="Translation factors"/>
    <property type="match status" value="1"/>
</dbReference>
<dbReference type="PROSITE" id="PS50902">
    <property type="entry name" value="FLAVODOXIN_LIKE"/>
    <property type="match status" value="1"/>
</dbReference>
<name>A0A934THQ0_9RHOB</name>
<dbReference type="Gene3D" id="1.10.490.10">
    <property type="entry name" value="Globins"/>
    <property type="match status" value="1"/>
</dbReference>
<dbReference type="PRINTS" id="PR00371">
    <property type="entry name" value="FPNCR"/>
</dbReference>
<dbReference type="InterPro" id="IPR023173">
    <property type="entry name" value="NADPH_Cyt_P450_Rdtase_alpha"/>
</dbReference>
<proteinExistence type="inferred from homology"/>
<dbReference type="SUPFAM" id="SSF56512">
    <property type="entry name" value="Nitric oxide (NO) synthase oxygenase domain"/>
    <property type="match status" value="1"/>
</dbReference>
<dbReference type="InterPro" id="IPR017927">
    <property type="entry name" value="FAD-bd_FR_type"/>
</dbReference>
<dbReference type="InterPro" id="IPR012292">
    <property type="entry name" value="Globin/Proto"/>
</dbReference>
<dbReference type="InterPro" id="IPR008254">
    <property type="entry name" value="Flavodoxin/NO_synth"/>
</dbReference>
<dbReference type="Pfam" id="PF00258">
    <property type="entry name" value="Flavodoxin_1"/>
    <property type="match status" value="1"/>
</dbReference>
<keyword evidence="12" id="KW-0813">Transport</keyword>
<dbReference type="InterPro" id="IPR029039">
    <property type="entry name" value="Flavoprotein-like_sf"/>
</dbReference>
<evidence type="ECO:0000256" key="2">
    <source>
        <dbReference type="ARBA" id="ARBA00001974"/>
    </source>
</evidence>
<dbReference type="InterPro" id="IPR009050">
    <property type="entry name" value="Globin-like_sf"/>
</dbReference>
<dbReference type="SUPFAM" id="SSF52343">
    <property type="entry name" value="Ferredoxin reductase-like, C-terminal NADP-linked domain"/>
    <property type="match status" value="1"/>
</dbReference>
<evidence type="ECO:0000256" key="17">
    <source>
        <dbReference type="ARBA" id="ARBA00048649"/>
    </source>
</evidence>
<evidence type="ECO:0000256" key="11">
    <source>
        <dbReference type="ARBA" id="ARBA00022857"/>
    </source>
</evidence>
<dbReference type="Gene3D" id="3.90.340.10">
    <property type="entry name" value="Nitric Oxide Synthase, Chain A, domain 1"/>
    <property type="match status" value="1"/>
</dbReference>
<evidence type="ECO:0000256" key="13">
    <source>
        <dbReference type="ARBA" id="ARBA00023002"/>
    </source>
</evidence>
<dbReference type="GO" id="GO:0019825">
    <property type="term" value="F:oxygen binding"/>
    <property type="evidence" value="ECO:0007669"/>
    <property type="project" value="InterPro"/>
</dbReference>
<dbReference type="SUPFAM" id="SSF52218">
    <property type="entry name" value="Flavoproteins"/>
    <property type="match status" value="1"/>
</dbReference>
<organism evidence="21 22">
    <name type="scientific">Rhodobaculum claviforme</name>
    <dbReference type="NCBI Taxonomy" id="1549854"/>
    <lineage>
        <taxon>Bacteria</taxon>
        <taxon>Pseudomonadati</taxon>
        <taxon>Pseudomonadota</taxon>
        <taxon>Alphaproteobacteria</taxon>
        <taxon>Rhodobacterales</taxon>
        <taxon>Paracoccaceae</taxon>
        <taxon>Rhodobaculum</taxon>
    </lineage>
</organism>
<keyword evidence="5" id="KW-0216">Detoxification</keyword>
<dbReference type="PANTHER" id="PTHR43410">
    <property type="entry name" value="NITRIC OXIDE SYNTHASE OXYGENASE"/>
    <property type="match status" value="1"/>
</dbReference>
<dbReference type="InterPro" id="IPR044944">
    <property type="entry name" value="NOS_dom_3"/>
</dbReference>
<dbReference type="InterPro" id="IPR044943">
    <property type="entry name" value="NOS_dom_1"/>
</dbReference>
<evidence type="ECO:0000313" key="22">
    <source>
        <dbReference type="Proteomes" id="UP000706333"/>
    </source>
</evidence>
<comment type="cofactor">
    <cofactor evidence="2">
        <name>FAD</name>
        <dbReference type="ChEBI" id="CHEBI:57692"/>
    </cofactor>
</comment>
<keyword evidence="9" id="KW-0479">Metal-binding</keyword>
<evidence type="ECO:0000259" key="19">
    <source>
        <dbReference type="PROSITE" id="PS50902"/>
    </source>
</evidence>
<dbReference type="PANTHER" id="PTHR43410:SF1">
    <property type="entry name" value="NITRIC OXIDE SYNTHASE"/>
    <property type="match status" value="1"/>
</dbReference>
<dbReference type="GO" id="GO:0020037">
    <property type="term" value="F:heme binding"/>
    <property type="evidence" value="ECO:0007669"/>
    <property type="project" value="InterPro"/>
</dbReference>
<dbReference type="GO" id="GO:0008941">
    <property type="term" value="F:nitric oxide dioxygenase NAD(P)H activity"/>
    <property type="evidence" value="ECO:0007669"/>
    <property type="project" value="UniProtKB-EC"/>
</dbReference>
<reference evidence="21" key="2">
    <citation type="journal article" date="2020" name="Microorganisms">
        <title>Osmotic Adaptation and Compatible Solute Biosynthesis of Phototrophic Bacteria as Revealed from Genome Analyses.</title>
        <authorList>
            <person name="Imhoff J.F."/>
            <person name="Rahn T."/>
            <person name="Kunzel S."/>
            <person name="Keller A."/>
            <person name="Neulinger S.C."/>
        </authorList>
    </citation>
    <scope>NUCLEOTIDE SEQUENCE</scope>
    <source>
        <strain evidence="21">LMG 28126</strain>
    </source>
</reference>
<evidence type="ECO:0000256" key="16">
    <source>
        <dbReference type="ARBA" id="ARBA00025094"/>
    </source>
</evidence>
<dbReference type="Pfam" id="PF00042">
    <property type="entry name" value="Globin"/>
    <property type="match status" value="1"/>
</dbReference>
<protein>
    <recommendedName>
        <fullName evidence="4">nitric oxide dioxygenase</fullName>
        <ecNumber evidence="4">1.14.12.17</ecNumber>
    </recommendedName>
</protein>
<evidence type="ECO:0000259" key="20">
    <source>
        <dbReference type="PROSITE" id="PS51384"/>
    </source>
</evidence>
<dbReference type="InterPro" id="IPR004030">
    <property type="entry name" value="NOS_N"/>
</dbReference>
<comment type="function">
    <text evidence="16">Is involved in NO detoxification in an aerobic process, termed nitric oxide dioxygenase (NOD) reaction that utilizes O(2) and NAD(P)H to convert NO to nitrate, which protects the bacterium from various noxious nitrogen compounds. Therefore, plays a central role in the inducible response to nitrosative stress.</text>
</comment>
<keyword evidence="8" id="KW-0288">FMN</keyword>
<comment type="cofactor">
    <cofactor evidence="1">
        <name>FMN</name>
        <dbReference type="ChEBI" id="CHEBI:58210"/>
    </cofactor>
</comment>
<dbReference type="InterPro" id="IPR000971">
    <property type="entry name" value="Globin"/>
</dbReference>
<comment type="catalytic activity">
    <reaction evidence="18">
        <text>2 nitric oxide + NADPH + 2 O2 = 2 nitrate + NADP(+) + H(+)</text>
        <dbReference type="Rhea" id="RHEA:19465"/>
        <dbReference type="ChEBI" id="CHEBI:15378"/>
        <dbReference type="ChEBI" id="CHEBI:15379"/>
        <dbReference type="ChEBI" id="CHEBI:16480"/>
        <dbReference type="ChEBI" id="CHEBI:17632"/>
        <dbReference type="ChEBI" id="CHEBI:57783"/>
        <dbReference type="ChEBI" id="CHEBI:58349"/>
        <dbReference type="EC" id="1.14.12.17"/>
    </reaction>
</comment>
<gene>
    <name evidence="21" type="ORF">CCR87_02015</name>
</gene>
<dbReference type="Gene3D" id="3.40.50.360">
    <property type="match status" value="1"/>
</dbReference>
<dbReference type="EC" id="1.14.12.17" evidence="4"/>
<dbReference type="Proteomes" id="UP000706333">
    <property type="component" value="Unassembled WGS sequence"/>
</dbReference>
<evidence type="ECO:0000256" key="1">
    <source>
        <dbReference type="ARBA" id="ARBA00001917"/>
    </source>
</evidence>
<feature type="domain" description="Flavodoxin-like" evidence="19">
    <location>
        <begin position="696"/>
        <end position="834"/>
    </location>
</feature>
<evidence type="ECO:0000256" key="18">
    <source>
        <dbReference type="ARBA" id="ARBA00049433"/>
    </source>
</evidence>
<dbReference type="InterPro" id="IPR050607">
    <property type="entry name" value="NOS"/>
</dbReference>